<dbReference type="Proteomes" id="UP000250078">
    <property type="component" value="Unassembled WGS sequence"/>
</dbReference>
<accession>A0ACC8ELF7</accession>
<keyword evidence="2" id="KW-1185">Reference proteome</keyword>
<name>A0ACC8ELF7_9PEZI</name>
<evidence type="ECO:0000313" key="1">
    <source>
        <dbReference type="EMBL" id="OCK87153.1"/>
    </source>
</evidence>
<organism evidence="1 2">
    <name type="scientific">Cenococcum geophilum 1.58</name>
    <dbReference type="NCBI Taxonomy" id="794803"/>
    <lineage>
        <taxon>Eukaryota</taxon>
        <taxon>Fungi</taxon>
        <taxon>Dikarya</taxon>
        <taxon>Ascomycota</taxon>
        <taxon>Pezizomycotina</taxon>
        <taxon>Dothideomycetes</taxon>
        <taxon>Pleosporomycetidae</taxon>
        <taxon>Gloniales</taxon>
        <taxon>Gloniaceae</taxon>
        <taxon>Cenococcum</taxon>
    </lineage>
</organism>
<evidence type="ECO:0000313" key="2">
    <source>
        <dbReference type="Proteomes" id="UP000250078"/>
    </source>
</evidence>
<protein>
    <submittedName>
        <fullName evidence="1">Uncharacterized protein</fullName>
    </submittedName>
</protein>
<sequence length="281" mass="30456">MASTDNGVLTYHVVPRFDIAAKGGPLALGIIVTDLKRLIPLNRKSLAEVPEELMYEPVTQTDFRDTLAKAREANVNAWVKAVGVPVGGKAGVGGSKDVESTVSCESVVTTYFDPDPMGVYVAKSLKADSIQSWLEAAKQRTADLYLVTGLKVAKKLRFNKDSNAEAHAGAEASAQESYTNAVEAGLVGNVAGSNTHKLEFGVDDIVLGYRVNKYQCKRVWFSENWNTKDKGLLDGNMQGDEEDASQEPETKFELVPISEVVIAEKHAIDAGEIECWLPPIV</sequence>
<proteinExistence type="predicted"/>
<reference evidence="1 2" key="1">
    <citation type="journal article" date="2016" name="Nat. Commun.">
        <title>Ectomycorrhizal ecology is imprinted in the genome of the dominant symbiotic fungus Cenococcum geophilum.</title>
        <authorList>
            <consortium name="DOE Joint Genome Institute"/>
            <person name="Peter M."/>
            <person name="Kohler A."/>
            <person name="Ohm R.A."/>
            <person name="Kuo A."/>
            <person name="Krutzmann J."/>
            <person name="Morin E."/>
            <person name="Arend M."/>
            <person name="Barry K.W."/>
            <person name="Binder M."/>
            <person name="Choi C."/>
            <person name="Clum A."/>
            <person name="Copeland A."/>
            <person name="Grisel N."/>
            <person name="Haridas S."/>
            <person name="Kipfer T."/>
            <person name="LaButti K."/>
            <person name="Lindquist E."/>
            <person name="Lipzen A."/>
            <person name="Maire R."/>
            <person name="Meier B."/>
            <person name="Mihaltcheva S."/>
            <person name="Molinier V."/>
            <person name="Murat C."/>
            <person name="Poggeler S."/>
            <person name="Quandt C.A."/>
            <person name="Sperisen C."/>
            <person name="Tritt A."/>
            <person name="Tisserant E."/>
            <person name="Crous P.W."/>
            <person name="Henrissat B."/>
            <person name="Nehls U."/>
            <person name="Egli S."/>
            <person name="Spatafora J.W."/>
            <person name="Grigoriev I.V."/>
            <person name="Martin F.M."/>
        </authorList>
    </citation>
    <scope>NUCLEOTIDE SEQUENCE [LARGE SCALE GENOMIC DNA]</scope>
    <source>
        <strain evidence="1 2">1.58</strain>
    </source>
</reference>
<gene>
    <name evidence="1" type="ORF">K441DRAFT_671198</name>
</gene>
<dbReference type="EMBL" id="KV748267">
    <property type="protein sequence ID" value="OCK87153.1"/>
    <property type="molecule type" value="Genomic_DNA"/>
</dbReference>